<protein>
    <recommendedName>
        <fullName evidence="3">Lipocalin-like domain-containing protein</fullName>
    </recommendedName>
</protein>
<evidence type="ECO:0000313" key="1">
    <source>
        <dbReference type="EMBL" id="GAA4338361.1"/>
    </source>
</evidence>
<comment type="caution">
    <text evidence="1">The sequence shown here is derived from an EMBL/GenBank/DDBJ whole genome shotgun (WGS) entry which is preliminary data.</text>
</comment>
<evidence type="ECO:0000313" key="2">
    <source>
        <dbReference type="Proteomes" id="UP001501725"/>
    </source>
</evidence>
<keyword evidence="2" id="KW-1185">Reference proteome</keyword>
<organism evidence="1 2">
    <name type="scientific">Flaviaesturariibacter amylovorans</name>
    <dbReference type="NCBI Taxonomy" id="1084520"/>
    <lineage>
        <taxon>Bacteria</taxon>
        <taxon>Pseudomonadati</taxon>
        <taxon>Bacteroidota</taxon>
        <taxon>Chitinophagia</taxon>
        <taxon>Chitinophagales</taxon>
        <taxon>Chitinophagaceae</taxon>
        <taxon>Flaviaestuariibacter</taxon>
    </lineage>
</organism>
<dbReference type="EMBL" id="BAABGY010000011">
    <property type="protein sequence ID" value="GAA4338361.1"/>
    <property type="molecule type" value="Genomic_DNA"/>
</dbReference>
<gene>
    <name evidence="1" type="ORF">GCM10023184_34740</name>
</gene>
<sequence length="164" mass="17769">MKHLGAAALAATLLVTACAKKEKEEGRILSPDEAKTAIATGAWIFQHEAVVYGPDDVDHGPSEPCKLDDVYRFDLSGDASVQWGANECNPSFPTASGSYGSWEIAEHGAVLKLSYTRAMPGAFGAGDVATWGIDYLSDRKMVLKRTVYEPGKSYVLYDTYVKRS</sequence>
<name>A0ABP8HES5_9BACT</name>
<dbReference type="PROSITE" id="PS51257">
    <property type="entry name" value="PROKAR_LIPOPROTEIN"/>
    <property type="match status" value="1"/>
</dbReference>
<reference evidence="2" key="1">
    <citation type="journal article" date="2019" name="Int. J. Syst. Evol. Microbiol.">
        <title>The Global Catalogue of Microorganisms (GCM) 10K type strain sequencing project: providing services to taxonomists for standard genome sequencing and annotation.</title>
        <authorList>
            <consortium name="The Broad Institute Genomics Platform"/>
            <consortium name="The Broad Institute Genome Sequencing Center for Infectious Disease"/>
            <person name="Wu L."/>
            <person name="Ma J."/>
        </authorList>
    </citation>
    <scope>NUCLEOTIDE SEQUENCE [LARGE SCALE GENOMIC DNA]</scope>
    <source>
        <strain evidence="2">JCM 17919</strain>
    </source>
</reference>
<accession>A0ABP8HES5</accession>
<proteinExistence type="predicted"/>
<dbReference type="Proteomes" id="UP001501725">
    <property type="component" value="Unassembled WGS sequence"/>
</dbReference>
<evidence type="ECO:0008006" key="3">
    <source>
        <dbReference type="Google" id="ProtNLM"/>
    </source>
</evidence>